<dbReference type="Proteomes" id="UP000310189">
    <property type="component" value="Unassembled WGS sequence"/>
</dbReference>
<name>A0A4T0FFQ4_9BASI</name>
<keyword evidence="1" id="KW-0472">Membrane</keyword>
<gene>
    <name evidence="2" type="ORF">E3P99_03380</name>
</gene>
<evidence type="ECO:0000313" key="2">
    <source>
        <dbReference type="EMBL" id="TIA87112.1"/>
    </source>
</evidence>
<dbReference type="EMBL" id="SPNW01000064">
    <property type="protein sequence ID" value="TIA87112.1"/>
    <property type="molecule type" value="Genomic_DNA"/>
</dbReference>
<dbReference type="AlphaFoldDB" id="A0A4T0FFQ4"/>
<evidence type="ECO:0000313" key="3">
    <source>
        <dbReference type="Proteomes" id="UP000310189"/>
    </source>
</evidence>
<protein>
    <submittedName>
        <fullName evidence="2">Uncharacterized protein</fullName>
    </submittedName>
</protein>
<organism evidence="2 3">
    <name type="scientific">Wallemia hederae</name>
    <dbReference type="NCBI Taxonomy" id="1540922"/>
    <lineage>
        <taxon>Eukaryota</taxon>
        <taxon>Fungi</taxon>
        <taxon>Dikarya</taxon>
        <taxon>Basidiomycota</taxon>
        <taxon>Wallemiomycotina</taxon>
        <taxon>Wallemiomycetes</taxon>
        <taxon>Wallemiales</taxon>
        <taxon>Wallemiaceae</taxon>
        <taxon>Wallemia</taxon>
    </lineage>
</organism>
<evidence type="ECO:0000256" key="1">
    <source>
        <dbReference type="SAM" id="Phobius"/>
    </source>
</evidence>
<feature type="transmembrane region" description="Helical" evidence="1">
    <location>
        <begin position="54"/>
        <end position="78"/>
    </location>
</feature>
<comment type="caution">
    <text evidence="2">The sequence shown here is derived from an EMBL/GenBank/DDBJ whole genome shotgun (WGS) entry which is preliminary data.</text>
</comment>
<sequence>MPVHALQTPRRHNRYEVTAGHPNADEKIAPGYNIVEKGRNVAYPQAPTHTSFRAVSVIVAVVLLIASCELSLILLFALRR</sequence>
<proteinExistence type="predicted"/>
<keyword evidence="1" id="KW-0812">Transmembrane</keyword>
<accession>A0A4T0FFQ4</accession>
<reference evidence="2 3" key="1">
    <citation type="submission" date="2019-03" db="EMBL/GenBank/DDBJ databases">
        <title>Sequencing 23 genomes of Wallemia ichthyophaga.</title>
        <authorList>
            <person name="Gostincar C."/>
        </authorList>
    </citation>
    <scope>NUCLEOTIDE SEQUENCE [LARGE SCALE GENOMIC DNA]</scope>
    <source>
        <strain evidence="2 3">EXF-5753</strain>
    </source>
</reference>
<keyword evidence="3" id="KW-1185">Reference proteome</keyword>
<keyword evidence="1" id="KW-1133">Transmembrane helix</keyword>